<comment type="caution">
    <text evidence="2">The sequence shown here is derived from an EMBL/GenBank/DDBJ whole genome shotgun (WGS) entry which is preliminary data.</text>
</comment>
<dbReference type="InterPro" id="IPR051446">
    <property type="entry name" value="HTH_trans_reg/aminotransferase"/>
</dbReference>
<sequence>MDRKQVSLMRATPPHLPAFSEALQKTWAAFAESDETLAGQFRQHRYHGNEEDRAAGVEWIGNRIRPTPGLDRVMVTNGTMNSILLLTSSLVGPGKVLLTEELTFPQVYTLAKIAAVEVQGVRIDQQGLLPDDFERKCKQHAPKAVYVNCTVHSPTAHVMPTERRRAITEIARKYGVQIIEDEAQALYLDNLPDSFATMAPDVTWFLMGLSKYLSLGIRMAFVVAPSERALVNILERLRPISTWHPAPLMASVITSWIRTGVAQTLLELARIELRKRQAIVSEVLSDIDGFQGSPGIHFWLPAPAGVDSEQFSRAIGEAGILVRPSKLYAGDREPRFHGIRPGVGDPVDLAETRYAVEVIRGIYKQLRDRMMIHCSD</sequence>
<dbReference type="Pfam" id="PF00155">
    <property type="entry name" value="Aminotran_1_2"/>
    <property type="match status" value="1"/>
</dbReference>
<proteinExistence type="predicted"/>
<dbReference type="Proteomes" id="UP000051913">
    <property type="component" value="Unassembled WGS sequence"/>
</dbReference>
<dbReference type="EMBL" id="LLXX01000040">
    <property type="protein sequence ID" value="KRR11400.1"/>
    <property type="molecule type" value="Genomic_DNA"/>
</dbReference>
<reference evidence="2 3" key="1">
    <citation type="submission" date="2014-03" db="EMBL/GenBank/DDBJ databases">
        <title>Bradyrhizobium valentinum sp. nov., isolated from effective nodules of Lupinus mariae-josephae, a lupine endemic of basic-lime soils in Eastern Spain.</title>
        <authorList>
            <person name="Duran D."/>
            <person name="Rey L."/>
            <person name="Navarro A."/>
            <person name="Busquets A."/>
            <person name="Imperial J."/>
            <person name="Ruiz-Argueso T."/>
        </authorList>
    </citation>
    <scope>NUCLEOTIDE SEQUENCE [LARGE SCALE GENOMIC DNA]</scope>
    <source>
        <strain evidence="2 3">LmjM3</strain>
    </source>
</reference>
<protein>
    <recommendedName>
        <fullName evidence="1">Aminotransferase class I/classII large domain-containing protein</fullName>
    </recommendedName>
</protein>
<dbReference type="PANTHER" id="PTHR46577:SF1">
    <property type="entry name" value="HTH-TYPE TRANSCRIPTIONAL REGULATORY PROTEIN GABR"/>
    <property type="match status" value="1"/>
</dbReference>
<dbReference type="SUPFAM" id="SSF53383">
    <property type="entry name" value="PLP-dependent transferases"/>
    <property type="match status" value="1"/>
</dbReference>
<keyword evidence="3" id="KW-1185">Reference proteome</keyword>
<dbReference type="InterPro" id="IPR015422">
    <property type="entry name" value="PyrdxlP-dep_Trfase_small"/>
</dbReference>
<dbReference type="PANTHER" id="PTHR46577">
    <property type="entry name" value="HTH-TYPE TRANSCRIPTIONAL REGULATORY PROTEIN GABR"/>
    <property type="match status" value="1"/>
</dbReference>
<dbReference type="InterPro" id="IPR015421">
    <property type="entry name" value="PyrdxlP-dep_Trfase_major"/>
</dbReference>
<dbReference type="InterPro" id="IPR004839">
    <property type="entry name" value="Aminotransferase_I/II_large"/>
</dbReference>
<accession>A0A0R3LTN8</accession>
<gene>
    <name evidence="2" type="ORF">CP49_34435</name>
</gene>
<name>A0A0R3LTN8_9BRAD</name>
<feature type="domain" description="Aminotransferase class I/classII large" evidence="1">
    <location>
        <begin position="45"/>
        <end position="324"/>
    </location>
</feature>
<dbReference type="Gene3D" id="3.90.1150.10">
    <property type="entry name" value="Aspartate Aminotransferase, domain 1"/>
    <property type="match status" value="1"/>
</dbReference>
<dbReference type="RefSeq" id="WP_057849666.1">
    <property type="nucleotide sequence ID" value="NZ_LLXX01000040.1"/>
</dbReference>
<evidence type="ECO:0000313" key="2">
    <source>
        <dbReference type="EMBL" id="KRR11400.1"/>
    </source>
</evidence>
<dbReference type="GO" id="GO:0030170">
    <property type="term" value="F:pyridoxal phosphate binding"/>
    <property type="evidence" value="ECO:0007669"/>
    <property type="project" value="InterPro"/>
</dbReference>
<dbReference type="AlphaFoldDB" id="A0A0R3LTN8"/>
<dbReference type="InterPro" id="IPR015424">
    <property type="entry name" value="PyrdxlP-dep_Trfase"/>
</dbReference>
<dbReference type="CDD" id="cd00609">
    <property type="entry name" value="AAT_like"/>
    <property type="match status" value="1"/>
</dbReference>
<organism evidence="2 3">
    <name type="scientific">Bradyrhizobium valentinum</name>
    <dbReference type="NCBI Taxonomy" id="1518501"/>
    <lineage>
        <taxon>Bacteria</taxon>
        <taxon>Pseudomonadati</taxon>
        <taxon>Pseudomonadota</taxon>
        <taxon>Alphaproteobacteria</taxon>
        <taxon>Hyphomicrobiales</taxon>
        <taxon>Nitrobacteraceae</taxon>
        <taxon>Bradyrhizobium</taxon>
    </lineage>
</organism>
<dbReference type="Gene3D" id="3.40.640.10">
    <property type="entry name" value="Type I PLP-dependent aspartate aminotransferase-like (Major domain)"/>
    <property type="match status" value="1"/>
</dbReference>
<evidence type="ECO:0000259" key="1">
    <source>
        <dbReference type="Pfam" id="PF00155"/>
    </source>
</evidence>
<evidence type="ECO:0000313" key="3">
    <source>
        <dbReference type="Proteomes" id="UP000051913"/>
    </source>
</evidence>